<dbReference type="InterPro" id="IPR049704">
    <property type="entry name" value="Aminotrans_3_PPA_site"/>
</dbReference>
<evidence type="ECO:0000256" key="2">
    <source>
        <dbReference type="ARBA" id="ARBA00022571"/>
    </source>
</evidence>
<dbReference type="InterPro" id="IPR004636">
    <property type="entry name" value="AcOrn/SuccOrn_fam"/>
</dbReference>
<proteinExistence type="inferred from homology"/>
<evidence type="ECO:0000256" key="7">
    <source>
        <dbReference type="ARBA" id="ARBA00029440"/>
    </source>
</evidence>
<gene>
    <name evidence="9" type="ORF">MAF45_00205</name>
</gene>
<dbReference type="PROSITE" id="PS00600">
    <property type="entry name" value="AA_TRANSFER_CLASS_3"/>
    <property type="match status" value="1"/>
</dbReference>
<dbReference type="RefSeq" id="WP_237977537.1">
    <property type="nucleotide sequence ID" value="NZ_JAKNCT010000001.1"/>
</dbReference>
<dbReference type="NCBIfam" id="TIGR00707">
    <property type="entry name" value="argD"/>
    <property type="match status" value="1"/>
</dbReference>
<organism evidence="9 10">
    <name type="scientific">Mesosutterella porci</name>
    <dbReference type="NCBI Taxonomy" id="2915351"/>
    <lineage>
        <taxon>Bacteria</taxon>
        <taxon>Pseudomonadati</taxon>
        <taxon>Pseudomonadota</taxon>
        <taxon>Betaproteobacteria</taxon>
        <taxon>Burkholderiales</taxon>
        <taxon>Sutterellaceae</taxon>
        <taxon>Mesosutterella</taxon>
    </lineage>
</organism>
<accession>A0ABS9MNQ6</accession>
<dbReference type="SUPFAM" id="SSF53383">
    <property type="entry name" value="PLP-dependent transferases"/>
    <property type="match status" value="1"/>
</dbReference>
<dbReference type="CDD" id="cd00610">
    <property type="entry name" value="OAT_like"/>
    <property type="match status" value="1"/>
</dbReference>
<evidence type="ECO:0000256" key="3">
    <source>
        <dbReference type="ARBA" id="ARBA00022576"/>
    </source>
</evidence>
<evidence type="ECO:0000256" key="5">
    <source>
        <dbReference type="ARBA" id="ARBA00022679"/>
    </source>
</evidence>
<keyword evidence="5" id="KW-0808">Transferase</keyword>
<keyword evidence="4" id="KW-0028">Amino-acid biosynthesis</keyword>
<dbReference type="Proteomes" id="UP001297600">
    <property type="component" value="Unassembled WGS sequence"/>
</dbReference>
<dbReference type="PIRSF" id="PIRSF000521">
    <property type="entry name" value="Transaminase_4ab_Lys_Orn"/>
    <property type="match status" value="1"/>
</dbReference>
<reference evidence="9 10" key="1">
    <citation type="submission" date="2022-02" db="EMBL/GenBank/DDBJ databases">
        <title>Mesosutterella porci, a novel member of the family Sutterellaceae from pig feces.</title>
        <authorList>
            <person name="Wylensek D."/>
            <person name="Clavel T."/>
        </authorList>
    </citation>
    <scope>NUCLEOTIDE SEQUENCE [LARGE SCALE GENOMIC DNA]</scope>
    <source>
        <strain evidence="10">oilRF-744-wt-GAM-9</strain>
    </source>
</reference>
<keyword evidence="10" id="KW-1185">Reference proteome</keyword>
<evidence type="ECO:0000313" key="9">
    <source>
        <dbReference type="EMBL" id="MCG5029880.1"/>
    </source>
</evidence>
<dbReference type="InterPro" id="IPR050103">
    <property type="entry name" value="Class-III_PLP-dep_AT"/>
</dbReference>
<dbReference type="InterPro" id="IPR015422">
    <property type="entry name" value="PyrdxlP-dep_Trfase_small"/>
</dbReference>
<comment type="caution">
    <text evidence="9">The sequence shown here is derived from an EMBL/GenBank/DDBJ whole genome shotgun (WGS) entry which is preliminary data.</text>
</comment>
<dbReference type="InterPro" id="IPR005814">
    <property type="entry name" value="Aminotrans_3"/>
</dbReference>
<dbReference type="NCBIfam" id="NF002325">
    <property type="entry name" value="PRK01278.1"/>
    <property type="match status" value="1"/>
</dbReference>
<dbReference type="Gene3D" id="3.90.1150.10">
    <property type="entry name" value="Aspartate Aminotransferase, domain 1"/>
    <property type="match status" value="1"/>
</dbReference>
<dbReference type="PANTHER" id="PTHR11986:SF79">
    <property type="entry name" value="ACETYLORNITHINE AMINOTRANSFERASE, MITOCHONDRIAL"/>
    <property type="match status" value="1"/>
</dbReference>
<name>A0ABS9MNQ6_9BURK</name>
<evidence type="ECO:0000256" key="8">
    <source>
        <dbReference type="RuleBase" id="RU003560"/>
    </source>
</evidence>
<dbReference type="InterPro" id="IPR015421">
    <property type="entry name" value="PyrdxlP-dep_Trfase_major"/>
</dbReference>
<evidence type="ECO:0000256" key="4">
    <source>
        <dbReference type="ARBA" id="ARBA00022605"/>
    </source>
</evidence>
<dbReference type="InterPro" id="IPR015424">
    <property type="entry name" value="PyrdxlP-dep_Trfase"/>
</dbReference>
<keyword evidence="6 8" id="KW-0663">Pyridoxal phosphate</keyword>
<keyword evidence="2" id="KW-0055">Arginine biosynthesis</keyword>
<comment type="cofactor">
    <cofactor evidence="1">
        <name>pyridoxal 5'-phosphate</name>
        <dbReference type="ChEBI" id="CHEBI:597326"/>
    </cofactor>
</comment>
<keyword evidence="3" id="KW-0032">Aminotransferase</keyword>
<dbReference type="Gene3D" id="3.40.640.10">
    <property type="entry name" value="Type I PLP-dependent aspartate aminotransferase-like (Major domain)"/>
    <property type="match status" value="1"/>
</dbReference>
<evidence type="ECO:0000313" key="10">
    <source>
        <dbReference type="Proteomes" id="UP001297600"/>
    </source>
</evidence>
<comment type="pathway">
    <text evidence="7">Amino-acid biosynthesis.</text>
</comment>
<evidence type="ECO:0000256" key="1">
    <source>
        <dbReference type="ARBA" id="ARBA00001933"/>
    </source>
</evidence>
<dbReference type="PANTHER" id="PTHR11986">
    <property type="entry name" value="AMINOTRANSFERASE CLASS III"/>
    <property type="match status" value="1"/>
</dbReference>
<dbReference type="EMBL" id="JAKNCT010000001">
    <property type="protein sequence ID" value="MCG5029880.1"/>
    <property type="molecule type" value="Genomic_DNA"/>
</dbReference>
<sequence length="390" mass="42544">MTKKNTKKLDQQYIAHTYSRYPVEIIDGKGAELVGSDGRRYIDLGAGIGVNIFGQKDKKWVKAVTEQLDCFQHTSNLYYSAPDARLAELICKKTGLKRVFFCNSGAEANECAIKAARAYAAQRRGRDCYTIVTLKDSFHGRTLTTLAATGQDMFHKDFTPLTPGFEYAEPDNLKDVERICREKKVAGILIECVQGEGGVRALSKDFVQGVAKLCKEKDIVFMTDEVQCGNGRTGRLYAYENYGVLPDVVTTAKGLGGGLPIGATFLGERVKDVFTPGMNGSTFGGNPVVCAGAISILNRLNDKLLSEVARKGEYVRSRLEGQPGIEHVTGLGLMIGVKTRKNENEVVAEMMKHGVLALTAHGGMVRLLPPLTITNRQLKKAMDVLLKAAA</sequence>
<protein>
    <submittedName>
        <fullName evidence="9">Acetylornithine/succinylornithine family transaminase</fullName>
    </submittedName>
</protein>
<dbReference type="Pfam" id="PF00202">
    <property type="entry name" value="Aminotran_3"/>
    <property type="match status" value="1"/>
</dbReference>
<comment type="similarity">
    <text evidence="8">Belongs to the class-III pyridoxal-phosphate-dependent aminotransferase family.</text>
</comment>
<evidence type="ECO:0000256" key="6">
    <source>
        <dbReference type="ARBA" id="ARBA00022898"/>
    </source>
</evidence>